<dbReference type="RefSeq" id="XP_026112716.1">
    <property type="nucleotide sequence ID" value="XM_026256931.1"/>
</dbReference>
<feature type="domain" description="OTU" evidence="4">
    <location>
        <begin position="1110"/>
        <end position="1237"/>
    </location>
</feature>
<dbReference type="GO" id="GO:0008234">
    <property type="term" value="F:cysteine-type peptidase activity"/>
    <property type="evidence" value="ECO:0007669"/>
    <property type="project" value="UniProtKB-KW"/>
</dbReference>
<dbReference type="Gene3D" id="3.90.70.120">
    <property type="match status" value="4"/>
</dbReference>
<dbReference type="Pfam" id="PF02338">
    <property type="entry name" value="OTU"/>
    <property type="match status" value="1"/>
</dbReference>
<evidence type="ECO:0000313" key="5">
    <source>
        <dbReference type="Proteomes" id="UP000515129"/>
    </source>
</evidence>
<dbReference type="InterPro" id="IPR038765">
    <property type="entry name" value="Papain-like_cys_pep_sf"/>
</dbReference>
<name>A0A6P6NVP8_CARAU</name>
<evidence type="ECO:0000256" key="1">
    <source>
        <dbReference type="ARBA" id="ARBA00022670"/>
    </source>
</evidence>
<keyword evidence="3" id="KW-0378">Hydrolase</keyword>
<protein>
    <submittedName>
        <fullName evidence="6">Uncharacterized protein LOC113091414</fullName>
    </submittedName>
</protein>
<proteinExistence type="predicted"/>
<dbReference type="GeneID" id="113091414"/>
<dbReference type="CDD" id="cd22755">
    <property type="entry name" value="OTU_CeDUB-like"/>
    <property type="match status" value="1"/>
</dbReference>
<dbReference type="OrthoDB" id="8953066at2759"/>
<dbReference type="PANTHER" id="PTHR40552">
    <property type="entry name" value="AT05186P-RELATED"/>
    <property type="match status" value="1"/>
</dbReference>
<dbReference type="KEGG" id="caua:113091414"/>
<organism evidence="5 6">
    <name type="scientific">Carassius auratus</name>
    <name type="common">Goldfish</name>
    <dbReference type="NCBI Taxonomy" id="7957"/>
    <lineage>
        <taxon>Eukaryota</taxon>
        <taxon>Metazoa</taxon>
        <taxon>Chordata</taxon>
        <taxon>Craniata</taxon>
        <taxon>Vertebrata</taxon>
        <taxon>Euteleostomi</taxon>
        <taxon>Actinopterygii</taxon>
        <taxon>Neopterygii</taxon>
        <taxon>Teleostei</taxon>
        <taxon>Ostariophysi</taxon>
        <taxon>Cypriniformes</taxon>
        <taxon>Cyprinidae</taxon>
        <taxon>Cyprininae</taxon>
        <taxon>Carassius</taxon>
    </lineage>
</organism>
<evidence type="ECO:0000313" key="6">
    <source>
        <dbReference type="RefSeq" id="XP_026112716.1"/>
    </source>
</evidence>
<dbReference type="PANTHER" id="PTHR40552:SF6">
    <property type="entry name" value="FI09606P-RELATED"/>
    <property type="match status" value="1"/>
</dbReference>
<keyword evidence="2" id="KW-0833">Ubl conjugation pathway</keyword>
<gene>
    <name evidence="6" type="primary">LOC113091414</name>
</gene>
<keyword evidence="1" id="KW-0645">Protease</keyword>
<accession>A0A6P6NVP8</accession>
<evidence type="ECO:0000256" key="2">
    <source>
        <dbReference type="ARBA" id="ARBA00022786"/>
    </source>
</evidence>
<dbReference type="Gene3D" id="3.90.70.80">
    <property type="match status" value="1"/>
</dbReference>
<keyword evidence="5" id="KW-1185">Reference proteome</keyword>
<dbReference type="Proteomes" id="UP000515129">
    <property type="component" value="Unplaced"/>
</dbReference>
<sequence>MPKLKRFRMRREPFNKKSKADVSNSVACVCPDVMGIVAANEVRLKSAEVTEEFVGVACSVVSVVKHKIHNVCTWKKSDIQDIRCEGSKLANDMTRCKTNTESYGDCRFSQWFGGQHDIFSKTCNVTIEKALNGGTNDLYEKLQEILFSHESCLVNIKGDTCAIVRHNDFYVVVDCNVRNACGLGSDIGAAVVVFNTNWHDLFLHIDNLMTSLNAENFSICGIDVNLSSSEMPQVVYNDTVGENRESTANETEEMSTSTLNQREGVSSIRGSFHQGDHKFKWPGKQCVAISLAAIAMHSVLSVFSWESKDLDNVVETGDSLYSSLRQRGLISDPTKKKLLCIQDLPKEYVFGTNAFKFEYADFVSGHVDVVDGDFIKSGACVTLADGLQTMFEKYDTCFFTLNGSTFSIIKENGRFAVVDSHARSSAGMVDGNGFSVVVYYNSLSCVLKHIENLSAFTRRNLKIFEISAVCVLLKSQDKSGSHKESINDESEKMIDKGKKRMHDCINLNVEEEKEIVVSKLKTFRMRREPFNKKSKADVSNSVACVCPDVMGIVAANEVRLKSAEVTEEFVGVACSIVSVVKHKIHNVCTWRKSDIQDIRCEGSKLANDMTRCKTNTESYGDCRFSQWFGGQHDIFSKTCNVTIEKALNGGTNDLYEKLQEILFSHESCLVNIKGDTCAIVRHNDFYVVVDCNVRNACGLGSDIGAAVVVFNTNWHDLFLHIDNLMTSLNAENFSICGIDVNLSSSEMPQVVYNDTVGENRESTANETEEMSTSTLNQREGVSSIRGSFHQGDHKFKWPGKQCVAISLAAIAMHSVLSVFSWESKDLDNVVETGDSLYSSLRQRGLISDPTKKKLLCIQDLPKEYVFGTNAFKFEYADFVSGHVDVVDGDFIKSGACVTLADGLQTMFEKYDTCFFTLNGSTFSIIKENGRFAVVDSHARSSAGMVDGNGFSVVVYYNSLSCVLKHIENLSAFTRRNLKIFEISAVCVLLKSQDKSGSHKESINDESEKMIDKGKKRMHDCINLNVEEEKQIVVTKKVRRSLKESTEILEIISKKDANSDVVCLGNETNRIFNFNPLCTEVKHKLSSKLNIEFYSENVVSPTNSRAMGHPCKTVSILGDGNCFFRAVAQVICGTQKPHRAVRLAIVKHMVLHSVQYNNLLRRQYGSMEDYLSKSKMRFVGSWATELEIQAMANYLGVDIYTYHNEKWLQYSCMHERTCDQGIYLQHCNENHYEVVICVKQPNSQMCYMLCQNEECNDEKHMCTRQQVRVQSKIFVNQEEQDPVSGDTENDASVNKRKYLKRYHLLKRVKNKQSVLEKYHCNVEFQNHVKNLNRKRYHSNALYKESLKQASKIKYAENQEHKCKVNEYNRMKYSENEQYKMRVKKYSRIKYQNNVQFKNRVKTYSKMKYHVK</sequence>
<evidence type="ECO:0000259" key="4">
    <source>
        <dbReference type="PROSITE" id="PS50802"/>
    </source>
</evidence>
<dbReference type="GO" id="GO:0006508">
    <property type="term" value="P:proteolysis"/>
    <property type="evidence" value="ECO:0007669"/>
    <property type="project" value="UniProtKB-KW"/>
</dbReference>
<evidence type="ECO:0000256" key="3">
    <source>
        <dbReference type="ARBA" id="ARBA00022807"/>
    </source>
</evidence>
<keyword evidence="3" id="KW-0788">Thiol protease</keyword>
<reference evidence="6" key="1">
    <citation type="submission" date="2025-08" db="UniProtKB">
        <authorList>
            <consortium name="RefSeq"/>
        </authorList>
    </citation>
    <scope>IDENTIFICATION</scope>
    <source>
        <strain evidence="6">Wakin</strain>
        <tissue evidence="6">Muscle</tissue>
    </source>
</reference>
<dbReference type="PROSITE" id="PS50802">
    <property type="entry name" value="OTU"/>
    <property type="match status" value="1"/>
</dbReference>
<dbReference type="SUPFAM" id="SSF54001">
    <property type="entry name" value="Cysteine proteinases"/>
    <property type="match status" value="1"/>
</dbReference>
<dbReference type="InterPro" id="IPR003323">
    <property type="entry name" value="OTU_dom"/>
</dbReference>